<evidence type="ECO:0000256" key="8">
    <source>
        <dbReference type="ARBA" id="ARBA00023012"/>
    </source>
</evidence>
<feature type="chain" id="PRO_5012341475" description="histidine kinase" evidence="12">
    <location>
        <begin position="22"/>
        <end position="1382"/>
    </location>
</feature>
<evidence type="ECO:0000256" key="7">
    <source>
        <dbReference type="ARBA" id="ARBA00022840"/>
    </source>
</evidence>
<keyword evidence="3 11" id="KW-0597">Phosphoprotein</keyword>
<proteinExistence type="predicted"/>
<dbReference type="InterPro" id="IPR005467">
    <property type="entry name" value="His_kinase_dom"/>
</dbReference>
<dbReference type="Pfam" id="PF02518">
    <property type="entry name" value="HATPase_c"/>
    <property type="match status" value="1"/>
</dbReference>
<name>A0A1M5QRD2_9BACT</name>
<dbReference type="Gene3D" id="1.10.287.130">
    <property type="match status" value="1"/>
</dbReference>
<reference evidence="16 17" key="1">
    <citation type="submission" date="2016-11" db="EMBL/GenBank/DDBJ databases">
        <authorList>
            <person name="Jaros S."/>
            <person name="Januszkiewicz K."/>
            <person name="Wedrychowicz H."/>
        </authorList>
    </citation>
    <scope>NUCLEOTIDE SEQUENCE [LARGE SCALE GENOMIC DNA]</scope>
    <source>
        <strain evidence="16 17">DSM 24574</strain>
    </source>
</reference>
<dbReference type="SMART" id="SM00388">
    <property type="entry name" value="HisKA"/>
    <property type="match status" value="1"/>
</dbReference>
<dbReference type="Pfam" id="PF12833">
    <property type="entry name" value="HTH_18"/>
    <property type="match status" value="1"/>
</dbReference>
<dbReference type="FunFam" id="3.40.50.2300:FF:000138">
    <property type="entry name" value="Two-component system sensor histidine kinase/response regulator"/>
    <property type="match status" value="1"/>
</dbReference>
<dbReference type="CDD" id="cd16922">
    <property type="entry name" value="HATPase_EvgS-ArcB-TorS-like"/>
    <property type="match status" value="1"/>
</dbReference>
<evidence type="ECO:0000256" key="2">
    <source>
        <dbReference type="ARBA" id="ARBA00012438"/>
    </source>
</evidence>
<dbReference type="SMART" id="SM00448">
    <property type="entry name" value="REC"/>
    <property type="match status" value="1"/>
</dbReference>
<keyword evidence="4" id="KW-0808">Transferase</keyword>
<dbReference type="InterPro" id="IPR018060">
    <property type="entry name" value="HTH_AraC"/>
</dbReference>
<dbReference type="EC" id="2.7.13.3" evidence="2"/>
<dbReference type="PROSITE" id="PS50109">
    <property type="entry name" value="HIS_KIN"/>
    <property type="match status" value="1"/>
</dbReference>
<keyword evidence="9" id="KW-0805">Transcription regulation</keyword>
<evidence type="ECO:0000313" key="17">
    <source>
        <dbReference type="Proteomes" id="UP000184212"/>
    </source>
</evidence>
<dbReference type="InterPro" id="IPR011123">
    <property type="entry name" value="Y_Y_Y"/>
</dbReference>
<evidence type="ECO:0000256" key="12">
    <source>
        <dbReference type="SAM" id="SignalP"/>
    </source>
</evidence>
<dbReference type="PANTHER" id="PTHR43547:SF2">
    <property type="entry name" value="HYBRID SIGNAL TRANSDUCTION HISTIDINE KINASE C"/>
    <property type="match status" value="1"/>
</dbReference>
<dbReference type="EMBL" id="FQWQ01000002">
    <property type="protein sequence ID" value="SHH16642.1"/>
    <property type="molecule type" value="Genomic_DNA"/>
</dbReference>
<keyword evidence="6 16" id="KW-0418">Kinase</keyword>
<dbReference type="InterPro" id="IPR036890">
    <property type="entry name" value="HATPase_C_sf"/>
</dbReference>
<dbReference type="Pfam" id="PF07494">
    <property type="entry name" value="Reg_prop"/>
    <property type="match status" value="7"/>
</dbReference>
<dbReference type="CDD" id="cd17574">
    <property type="entry name" value="REC_OmpR"/>
    <property type="match status" value="1"/>
</dbReference>
<evidence type="ECO:0000313" key="16">
    <source>
        <dbReference type="EMBL" id="SHH16642.1"/>
    </source>
</evidence>
<dbReference type="InterPro" id="IPR009057">
    <property type="entry name" value="Homeodomain-like_sf"/>
</dbReference>
<dbReference type="InterPro" id="IPR036097">
    <property type="entry name" value="HisK_dim/P_sf"/>
</dbReference>
<dbReference type="InterPro" id="IPR015943">
    <property type="entry name" value="WD40/YVTN_repeat-like_dom_sf"/>
</dbReference>
<feature type="domain" description="HTH araC/xylS-type" evidence="13">
    <location>
        <begin position="1277"/>
        <end position="1376"/>
    </location>
</feature>
<dbReference type="OrthoDB" id="9797097at2"/>
<keyword evidence="7" id="KW-0067">ATP-binding</keyword>
<sequence>MKSRIILSLAIWIAAAGMAVAQPGTYKFMHLDVNAGLSHNEVLSFYKDRKGFLWIGTASGLNRFDGYTLKVFLQNSRDTTSLGSNSIQRIFETPDGRMGVLTADTFNIYDPALERFQRNTANFYKTYNIPAGRLWDVVKDAAGDFWFLHLQNGVGYYNASSKKTTWFRHKRGDDTTIASDTVRSMAQDAKGNVWLLHTSGLLEKLSPAKDTWKITERIPTLYNRNHGEHYSYRMILDKDDDLWICAENDAQGVYFMDTRTQTLQNFTSDGKGARLTTNLVRDLEVGNDGLIWVATDHGGINMIDKKNFSIQYVEHRDEDERSVGQNTVNVLYKDSEGILWVGTYKKGVSYYHENIIRFPLYKHIPADTKGLPYGDVNRFVEDDKGNLWIGTNGGGLIYFNRTNGTFTRYRNIPGDKNSLSSDVVVSLCIDHEKKLWVGTYYGGLNCFDGKKFVRYNHDPADPSSLATMSVWEVFEDSRHRLWIGTLSGGLDLFDPRTKTFSHYKSGDMNSIRSDYIAAIMEDKQGNLWLGTSAGIDVLRRDRGRFMHYGSENNNPSSLSNDGVLDIREDAKGRIWIGTFGGLNLFNKKTGTFHALTKEDGLPHNTVLTILESSQGDLWVSTPNGLSQVKITEDARGELSFQFKNYGEPEGLQGKQFNENAAFKTSRGELIFGGANGFNIFRPEQLGLNKNIPPVVFTDFQLFNKSLKAEDLVDGKVLLPQAITEISSLVLPPGKNVFSIEFAALNFFHPENNAYKYRLEGFDEDWLTADSKSRRVTFTNLDPGTYTFRVKAANNDGAWNEAGASLGITVLPPFWKTRTALVLYMLLVIGALLLTRKIIQQREQTKFAIQQERQEAMRMHELDMMKIKFFTNVSHEFRTPLTLILTPLERMLKQAKEPDQQSQFQLIQRNAKRLLNLVNQLLDFRKLEVQEIKFNPSEGDIIAFIRETVYSFSDLSEKKDIRLDFTSTINTMETIFDQDKLEKILFNLLSNAFKFTPEHGSVSVEVELQNNDPEKWLRIRVRDTGIGIAADKLESIFERFFQTELPRSMVNQGSGIGLSITREFVKIHGGTIAVESEVGKGSCFSVLLPLQEVTHPVETDQVPVAEPENVQAVQYKGTRAEPAKVLSHKPVLLLVEDNEDFRFYLKDNLKQEYQLLEARDGKEAWKKVQEELPDLIVSDVMMPEMNGIELCRRVKTDQRVSHIPVILLTARAAEEQKLEGFQTGADDYITKPFNFEILASRIQNLIQQREKFHRAFSRQVDVKASELHITPLDEKFIQNAIKCVEDNVSKPEFSVEDLSRELGISRAHFYKKIVALTGKSPLEFIRTIRLQQAAQLLEKSQLTVAEVAYQVGFNNPKYFARYFKEAYHVLPSAYAAGKRNGMA</sequence>
<dbReference type="Gene3D" id="3.30.565.10">
    <property type="entry name" value="Histidine kinase-like ATPase, C-terminal domain"/>
    <property type="match status" value="1"/>
</dbReference>
<dbReference type="SUPFAM" id="SSF52172">
    <property type="entry name" value="CheY-like"/>
    <property type="match status" value="1"/>
</dbReference>
<dbReference type="Pfam" id="PF07495">
    <property type="entry name" value="Y_Y_Y"/>
    <property type="match status" value="1"/>
</dbReference>
<dbReference type="Pfam" id="PF00072">
    <property type="entry name" value="Response_reg"/>
    <property type="match status" value="1"/>
</dbReference>
<evidence type="ECO:0000256" key="11">
    <source>
        <dbReference type="PROSITE-ProRule" id="PRU00169"/>
    </source>
</evidence>
<dbReference type="PRINTS" id="PR00344">
    <property type="entry name" value="BCTRLSENSOR"/>
</dbReference>
<dbReference type="InterPro" id="IPR004358">
    <property type="entry name" value="Sig_transdc_His_kin-like_C"/>
</dbReference>
<evidence type="ECO:0000259" key="14">
    <source>
        <dbReference type="PROSITE" id="PS50109"/>
    </source>
</evidence>
<evidence type="ECO:0000256" key="5">
    <source>
        <dbReference type="ARBA" id="ARBA00022741"/>
    </source>
</evidence>
<dbReference type="Gene3D" id="2.130.10.10">
    <property type="entry name" value="YVTN repeat-like/Quinoprotein amine dehydrogenase"/>
    <property type="match status" value="2"/>
</dbReference>
<dbReference type="PROSITE" id="PS01124">
    <property type="entry name" value="HTH_ARAC_FAMILY_2"/>
    <property type="match status" value="1"/>
</dbReference>
<feature type="modified residue" description="4-aspartylphosphate" evidence="11">
    <location>
        <position position="1178"/>
    </location>
</feature>
<dbReference type="InterPro" id="IPR003594">
    <property type="entry name" value="HATPase_dom"/>
</dbReference>
<dbReference type="GO" id="GO:0043565">
    <property type="term" value="F:sequence-specific DNA binding"/>
    <property type="evidence" value="ECO:0007669"/>
    <property type="project" value="InterPro"/>
</dbReference>
<protein>
    <recommendedName>
        <fullName evidence="2">histidine kinase</fullName>
        <ecNumber evidence="2">2.7.13.3</ecNumber>
    </recommendedName>
</protein>
<evidence type="ECO:0000259" key="13">
    <source>
        <dbReference type="PROSITE" id="PS01124"/>
    </source>
</evidence>
<evidence type="ECO:0000256" key="6">
    <source>
        <dbReference type="ARBA" id="ARBA00022777"/>
    </source>
</evidence>
<evidence type="ECO:0000256" key="10">
    <source>
        <dbReference type="ARBA" id="ARBA00023163"/>
    </source>
</evidence>
<dbReference type="InterPro" id="IPR011110">
    <property type="entry name" value="Reg_prop"/>
</dbReference>
<dbReference type="SMART" id="SM00342">
    <property type="entry name" value="HTH_ARAC"/>
    <property type="match status" value="1"/>
</dbReference>
<dbReference type="GO" id="GO:0003700">
    <property type="term" value="F:DNA-binding transcription factor activity"/>
    <property type="evidence" value="ECO:0007669"/>
    <property type="project" value="InterPro"/>
</dbReference>
<feature type="domain" description="Histidine kinase" evidence="14">
    <location>
        <begin position="871"/>
        <end position="1091"/>
    </location>
</feature>
<accession>A0A1M5QRD2</accession>
<evidence type="ECO:0000256" key="3">
    <source>
        <dbReference type="ARBA" id="ARBA00022553"/>
    </source>
</evidence>
<dbReference type="GO" id="GO:0000155">
    <property type="term" value="F:phosphorelay sensor kinase activity"/>
    <property type="evidence" value="ECO:0007669"/>
    <property type="project" value="InterPro"/>
</dbReference>
<feature type="signal peptide" evidence="12">
    <location>
        <begin position="1"/>
        <end position="21"/>
    </location>
</feature>
<dbReference type="InterPro" id="IPR003661">
    <property type="entry name" value="HisK_dim/P_dom"/>
</dbReference>
<dbReference type="GO" id="GO:0005524">
    <property type="term" value="F:ATP binding"/>
    <property type="evidence" value="ECO:0007669"/>
    <property type="project" value="UniProtKB-KW"/>
</dbReference>
<gene>
    <name evidence="16" type="ORF">SAMN04488109_2971</name>
</gene>
<dbReference type="STRING" id="947013.SAMN04488109_2971"/>
<evidence type="ECO:0000256" key="4">
    <source>
        <dbReference type="ARBA" id="ARBA00022679"/>
    </source>
</evidence>
<keyword evidence="12" id="KW-0732">Signal</keyword>
<dbReference type="InterPro" id="IPR001789">
    <property type="entry name" value="Sig_transdc_resp-reg_receiver"/>
</dbReference>
<organism evidence="16 17">
    <name type="scientific">Chryseolinea serpens</name>
    <dbReference type="NCBI Taxonomy" id="947013"/>
    <lineage>
        <taxon>Bacteria</taxon>
        <taxon>Pseudomonadati</taxon>
        <taxon>Bacteroidota</taxon>
        <taxon>Cytophagia</taxon>
        <taxon>Cytophagales</taxon>
        <taxon>Fulvivirgaceae</taxon>
        <taxon>Chryseolinea</taxon>
    </lineage>
</organism>
<dbReference type="SUPFAM" id="SSF55874">
    <property type="entry name" value="ATPase domain of HSP90 chaperone/DNA topoisomerase II/histidine kinase"/>
    <property type="match status" value="1"/>
</dbReference>
<dbReference type="FunFam" id="3.30.565.10:FF:000037">
    <property type="entry name" value="Hybrid sensor histidine kinase/response regulator"/>
    <property type="match status" value="1"/>
</dbReference>
<dbReference type="SUPFAM" id="SSF47384">
    <property type="entry name" value="Homodimeric domain of signal transducing histidine kinase"/>
    <property type="match status" value="1"/>
</dbReference>
<dbReference type="Gene3D" id="1.10.10.60">
    <property type="entry name" value="Homeodomain-like"/>
    <property type="match status" value="2"/>
</dbReference>
<feature type="domain" description="Response regulatory" evidence="15">
    <location>
        <begin position="1130"/>
        <end position="1245"/>
    </location>
</feature>
<dbReference type="CDD" id="cd00063">
    <property type="entry name" value="FN3"/>
    <property type="match status" value="1"/>
</dbReference>
<dbReference type="Proteomes" id="UP000184212">
    <property type="component" value="Unassembled WGS sequence"/>
</dbReference>
<dbReference type="Pfam" id="PF00512">
    <property type="entry name" value="HisKA"/>
    <property type="match status" value="1"/>
</dbReference>
<dbReference type="PROSITE" id="PS50110">
    <property type="entry name" value="RESPONSE_REGULATORY"/>
    <property type="match status" value="1"/>
</dbReference>
<comment type="catalytic activity">
    <reaction evidence="1">
        <text>ATP + protein L-histidine = ADP + protein N-phospho-L-histidine.</text>
        <dbReference type="EC" id="2.7.13.3"/>
    </reaction>
</comment>
<dbReference type="FunFam" id="1.10.287.130:FF:000034">
    <property type="entry name" value="Two-component system sensor histidine kinase/response regulator"/>
    <property type="match status" value="1"/>
</dbReference>
<dbReference type="RefSeq" id="WP_073135494.1">
    <property type="nucleotide sequence ID" value="NZ_FQWQ01000002.1"/>
</dbReference>
<dbReference type="Gene3D" id="3.40.50.2300">
    <property type="match status" value="1"/>
</dbReference>
<dbReference type="SMART" id="SM00387">
    <property type="entry name" value="HATPase_c"/>
    <property type="match status" value="1"/>
</dbReference>
<evidence type="ECO:0000259" key="15">
    <source>
        <dbReference type="PROSITE" id="PS50110"/>
    </source>
</evidence>
<dbReference type="InterPro" id="IPR003961">
    <property type="entry name" value="FN3_dom"/>
</dbReference>
<dbReference type="Gene3D" id="2.60.40.10">
    <property type="entry name" value="Immunoglobulins"/>
    <property type="match status" value="1"/>
</dbReference>
<keyword evidence="8" id="KW-0902">Two-component regulatory system</keyword>
<dbReference type="InterPro" id="IPR011006">
    <property type="entry name" value="CheY-like_superfamily"/>
</dbReference>
<evidence type="ECO:0000256" key="9">
    <source>
        <dbReference type="ARBA" id="ARBA00023015"/>
    </source>
</evidence>
<dbReference type="SUPFAM" id="SSF63829">
    <property type="entry name" value="Calcium-dependent phosphotriesterase"/>
    <property type="match status" value="3"/>
</dbReference>
<keyword evidence="5" id="KW-0547">Nucleotide-binding</keyword>
<dbReference type="PANTHER" id="PTHR43547">
    <property type="entry name" value="TWO-COMPONENT HISTIDINE KINASE"/>
    <property type="match status" value="1"/>
</dbReference>
<dbReference type="FunFam" id="2.60.40.10:FF:000791">
    <property type="entry name" value="Two-component system sensor histidine kinase/response regulator"/>
    <property type="match status" value="1"/>
</dbReference>
<keyword evidence="10" id="KW-0804">Transcription</keyword>
<keyword evidence="17" id="KW-1185">Reference proteome</keyword>
<evidence type="ECO:0000256" key="1">
    <source>
        <dbReference type="ARBA" id="ARBA00000085"/>
    </source>
</evidence>
<dbReference type="SUPFAM" id="SSF46689">
    <property type="entry name" value="Homeodomain-like"/>
    <property type="match status" value="1"/>
</dbReference>
<dbReference type="InterPro" id="IPR013783">
    <property type="entry name" value="Ig-like_fold"/>
</dbReference>
<dbReference type="CDD" id="cd00082">
    <property type="entry name" value="HisKA"/>
    <property type="match status" value="1"/>
</dbReference>